<proteinExistence type="predicted"/>
<protein>
    <submittedName>
        <fullName evidence="1">Uncharacterized protein</fullName>
    </submittedName>
</protein>
<keyword evidence="2" id="KW-1185">Reference proteome</keyword>
<dbReference type="EMBL" id="CM046394">
    <property type="protein sequence ID" value="KAI8545840.1"/>
    <property type="molecule type" value="Genomic_DNA"/>
</dbReference>
<comment type="caution">
    <text evidence="1">The sequence shown here is derived from an EMBL/GenBank/DDBJ whole genome shotgun (WGS) entry which is preliminary data.</text>
</comment>
<gene>
    <name evidence="1" type="ORF">RHMOL_Rhmol07G0069200</name>
</gene>
<evidence type="ECO:0000313" key="2">
    <source>
        <dbReference type="Proteomes" id="UP001062846"/>
    </source>
</evidence>
<organism evidence="1 2">
    <name type="scientific">Rhododendron molle</name>
    <name type="common">Chinese azalea</name>
    <name type="synonym">Azalea mollis</name>
    <dbReference type="NCBI Taxonomy" id="49168"/>
    <lineage>
        <taxon>Eukaryota</taxon>
        <taxon>Viridiplantae</taxon>
        <taxon>Streptophyta</taxon>
        <taxon>Embryophyta</taxon>
        <taxon>Tracheophyta</taxon>
        <taxon>Spermatophyta</taxon>
        <taxon>Magnoliopsida</taxon>
        <taxon>eudicotyledons</taxon>
        <taxon>Gunneridae</taxon>
        <taxon>Pentapetalae</taxon>
        <taxon>asterids</taxon>
        <taxon>Ericales</taxon>
        <taxon>Ericaceae</taxon>
        <taxon>Ericoideae</taxon>
        <taxon>Rhodoreae</taxon>
        <taxon>Rhododendron</taxon>
    </lineage>
</organism>
<dbReference type="Proteomes" id="UP001062846">
    <property type="component" value="Chromosome 7"/>
</dbReference>
<reference evidence="1" key="1">
    <citation type="submission" date="2022-02" db="EMBL/GenBank/DDBJ databases">
        <title>Plant Genome Project.</title>
        <authorList>
            <person name="Zhang R.-G."/>
        </authorList>
    </citation>
    <scope>NUCLEOTIDE SEQUENCE</scope>
    <source>
        <strain evidence="1">AT1</strain>
    </source>
</reference>
<name>A0ACC0MXY5_RHOML</name>
<accession>A0ACC0MXY5</accession>
<sequence length="851" mass="93243">MATPISNNGDTDGICSWSFKTDWTIAGGSLETSITYESSDSPIDSETVDAKGKPNLVLKPTSPDCGPCEITLNFTQKHEVRQVYVRSTARVYEMYFAPSPRSSNEYLCTVRCGIATRDDEVLHAPYAEPVDAHSNLSDGEQSKEKWSNDGTISPTLDDWIEVKVPDSAFLGNQHSSMPEKIDANPAIRIQEFYEATAEITDADACTSLTIRLLSLQSKGCLYVDEIYVFADPVESADSETPASQVPNSTASSLMAMLVPTLLQLSRTGNNRREDKRDSDTSETGVTDSGNIAHENQHEERIACQQNVKLQEVNEATPEPPEVQIPGEVSDIEKRNQFVAKTDVPYDRIERTLEQLVSRVSRIEDILLTFQENMLKPICSMETRLQRVEQQVEMLTKTSQSSGLLPCTRISAPEFSCDGSNYSSFYNEGDDYAACGAIELEKKDLASDKCSYPPDNMSLSVNDTQFLPSLVITAPEYCSDDEDNSDGMELPEEIPKQALSIDDALAAALAGFLSTASIQPSHYSPTVTVQAPEYKIEEKSSDGKVVSPSAQSDKSAPTTLSCESNGKEWVNDSVSNSSHTSSILFMEQVSGDFDEISGVDGQDMMDEGSTSCSSPGTSVNYPTTQTELEFGQTEYCQTAESTSVCERSEILKHIGNQTEDTSSALHEGVEDVVEGSEKEMFHDAFKPSSAATFLVDFELPILDVKFDSRETSDNKSPLEALLTDMSEFEVETSPVQPSEDEFLIGEQNNLILVEDGEPNSPLSGHILFVDCYKGRDAPSGMEEVAPQYSSYMSDEKKTCLVLLTTMQDAYSGSGNEPMVDIGNKDDSFCLTDGRKAIGSHMADCLNFTSQQK</sequence>
<evidence type="ECO:0000313" key="1">
    <source>
        <dbReference type="EMBL" id="KAI8545840.1"/>
    </source>
</evidence>